<dbReference type="AlphaFoldDB" id="C8VWQ6"/>
<dbReference type="STRING" id="485916.Dtox_3712"/>
<protein>
    <submittedName>
        <fullName evidence="1">Uncharacterized protein</fullName>
    </submittedName>
</protein>
<dbReference type="EMBL" id="CP001720">
    <property type="protein sequence ID" value="ACV64420.1"/>
    <property type="molecule type" value="Genomic_DNA"/>
</dbReference>
<reference evidence="1 2" key="1">
    <citation type="journal article" date="2009" name="Stand. Genomic Sci.">
        <title>Complete genome sequence of Desulfotomaculum acetoxidans type strain (5575).</title>
        <authorList>
            <person name="Spring S."/>
            <person name="Lapidus A."/>
            <person name="Schroder M."/>
            <person name="Gleim D."/>
            <person name="Sims D."/>
            <person name="Meincke L."/>
            <person name="Glavina Del Rio T."/>
            <person name="Tice H."/>
            <person name="Copeland A."/>
            <person name="Cheng J.F."/>
            <person name="Lucas S."/>
            <person name="Chen F."/>
            <person name="Nolan M."/>
            <person name="Bruce D."/>
            <person name="Goodwin L."/>
            <person name="Pitluck S."/>
            <person name="Ivanova N."/>
            <person name="Mavromatis K."/>
            <person name="Mikhailova N."/>
            <person name="Pati A."/>
            <person name="Chen A."/>
            <person name="Palaniappan K."/>
            <person name="Land M."/>
            <person name="Hauser L."/>
            <person name="Chang Y.J."/>
            <person name="Jeffries C.D."/>
            <person name="Chain P."/>
            <person name="Saunders E."/>
            <person name="Brettin T."/>
            <person name="Detter J.C."/>
            <person name="Goker M."/>
            <person name="Bristow J."/>
            <person name="Eisen J.A."/>
            <person name="Markowitz V."/>
            <person name="Hugenholtz P."/>
            <person name="Kyrpides N.C."/>
            <person name="Klenk H.P."/>
            <person name="Han C."/>
        </authorList>
    </citation>
    <scope>NUCLEOTIDE SEQUENCE [LARGE SCALE GENOMIC DNA]</scope>
    <source>
        <strain evidence="2">ATCC 49208 / DSM 771 / VKM B-1644</strain>
    </source>
</reference>
<proteinExistence type="predicted"/>
<organism evidence="1 2">
    <name type="scientific">Desulfofarcimen acetoxidans (strain ATCC 49208 / DSM 771 / KCTC 5769 / VKM B-1644 / 5575)</name>
    <name type="common">Desulfotomaculum acetoxidans</name>
    <dbReference type="NCBI Taxonomy" id="485916"/>
    <lineage>
        <taxon>Bacteria</taxon>
        <taxon>Bacillati</taxon>
        <taxon>Bacillota</taxon>
        <taxon>Clostridia</taxon>
        <taxon>Eubacteriales</taxon>
        <taxon>Peptococcaceae</taxon>
        <taxon>Desulfofarcimen</taxon>
    </lineage>
</organism>
<evidence type="ECO:0000313" key="1">
    <source>
        <dbReference type="EMBL" id="ACV64420.1"/>
    </source>
</evidence>
<accession>C8VWQ6</accession>
<dbReference type="OrthoDB" id="2087077at2"/>
<dbReference type="Proteomes" id="UP000002217">
    <property type="component" value="Chromosome"/>
</dbReference>
<gene>
    <name evidence="1" type="ordered locus">Dtox_3712</name>
</gene>
<sequence>MTLKEYEEDLASVQNEITGEKMLTEIICIDLHCWRYIIKDLDGFDGICISDEKLIEMDTKKKDDDITLLHEMTHAYEGMMPETYRQYVAVRLFQKLQHKIPNLISLISADLHTVSHVAFHSPLFTLKALDLDIGLGLPLGTVYSYEKKDFYLNITE</sequence>
<keyword evidence="2" id="KW-1185">Reference proteome</keyword>
<dbReference type="RefSeq" id="WP_015759105.1">
    <property type="nucleotide sequence ID" value="NC_013216.1"/>
</dbReference>
<evidence type="ECO:0000313" key="2">
    <source>
        <dbReference type="Proteomes" id="UP000002217"/>
    </source>
</evidence>
<dbReference type="HOGENOM" id="CLU_1683720_0_0_9"/>
<dbReference type="KEGG" id="dae:Dtox_3712"/>
<name>C8VWQ6_DESAS</name>